<sequence length="401" mass="44605">MWVDYIERYYCENNGKNMADIQSVQSGDTGGKRPDKLAYKYRCRHPDCKHPLFTSQHVFIRHLKTKHYPNTAFFCPENDCPNNQNNKKKYPREDNCREHFVSVHKRTVDEFRALITSCTTEWECPHVCALCLREVVGWGDFYACFVKHCKLSDDDPGSLPGLLPGKPDDDGTGSGSNDGLDHSGPKKSANSKQRSKNQGNNFKSQSHDQSSSQHRRPKKRPKPSSNDSEPSKAPQFLGSPPGDPPPLVCPSQPRAPQPQLQPRALPSRSAHYHPSHYGPFSSPNARYGQRGSVIMTARCNKCGHAFLNCHLCSFRTEPTDECHDCVGTFVDMAATGQFPTPMTRSSSTKGGPDGAVGYNLSTSSHGYHMQFMDPAGQAWIPQSSPRRQPGPPSDIGSERES</sequence>
<accession>A0A9W9NHI8</accession>
<gene>
    <name evidence="3" type="ORF">N7468_009296</name>
</gene>
<feature type="compositionally biased region" description="Pro residues" evidence="1">
    <location>
        <begin position="241"/>
        <end position="256"/>
    </location>
</feature>
<evidence type="ECO:0000313" key="4">
    <source>
        <dbReference type="Proteomes" id="UP001150941"/>
    </source>
</evidence>
<evidence type="ECO:0000259" key="2">
    <source>
        <dbReference type="SMART" id="SM00355"/>
    </source>
</evidence>
<name>A0A9W9NHI8_9EURO</name>
<feature type="compositionally biased region" description="Low complexity" evidence="1">
    <location>
        <begin position="257"/>
        <end position="267"/>
    </location>
</feature>
<feature type="compositionally biased region" description="Polar residues" evidence="1">
    <location>
        <begin position="188"/>
        <end position="203"/>
    </location>
</feature>
<reference evidence="3" key="1">
    <citation type="submission" date="2022-11" db="EMBL/GenBank/DDBJ databases">
        <authorList>
            <person name="Petersen C."/>
        </authorList>
    </citation>
    <scope>NUCLEOTIDE SEQUENCE</scope>
    <source>
        <strain evidence="3">IBT 19713</strain>
    </source>
</reference>
<dbReference type="AlphaFoldDB" id="A0A9W9NHI8"/>
<dbReference type="Proteomes" id="UP001150941">
    <property type="component" value="Unassembled WGS sequence"/>
</dbReference>
<feature type="domain" description="C2H2-type" evidence="2">
    <location>
        <begin position="41"/>
        <end position="67"/>
    </location>
</feature>
<feature type="compositionally biased region" description="Basic residues" evidence="1">
    <location>
        <begin position="213"/>
        <end position="222"/>
    </location>
</feature>
<comment type="caution">
    <text evidence="3">The sequence shown here is derived from an EMBL/GenBank/DDBJ whole genome shotgun (WGS) entry which is preliminary data.</text>
</comment>
<evidence type="ECO:0000313" key="3">
    <source>
        <dbReference type="EMBL" id="KAJ5220092.1"/>
    </source>
</evidence>
<organism evidence="3 4">
    <name type="scientific">Penicillium chermesinum</name>
    <dbReference type="NCBI Taxonomy" id="63820"/>
    <lineage>
        <taxon>Eukaryota</taxon>
        <taxon>Fungi</taxon>
        <taxon>Dikarya</taxon>
        <taxon>Ascomycota</taxon>
        <taxon>Pezizomycotina</taxon>
        <taxon>Eurotiomycetes</taxon>
        <taxon>Eurotiomycetidae</taxon>
        <taxon>Eurotiales</taxon>
        <taxon>Aspergillaceae</taxon>
        <taxon>Penicillium</taxon>
    </lineage>
</organism>
<reference evidence="3" key="2">
    <citation type="journal article" date="2023" name="IMA Fungus">
        <title>Comparative genomic study of the Penicillium genus elucidates a diverse pangenome and 15 lateral gene transfer events.</title>
        <authorList>
            <person name="Petersen C."/>
            <person name="Sorensen T."/>
            <person name="Nielsen M.R."/>
            <person name="Sondergaard T.E."/>
            <person name="Sorensen J.L."/>
            <person name="Fitzpatrick D.A."/>
            <person name="Frisvad J.C."/>
            <person name="Nielsen K.L."/>
        </authorList>
    </citation>
    <scope>NUCLEOTIDE SEQUENCE</scope>
    <source>
        <strain evidence="3">IBT 19713</strain>
    </source>
</reference>
<proteinExistence type="predicted"/>
<evidence type="ECO:0000256" key="1">
    <source>
        <dbReference type="SAM" id="MobiDB-lite"/>
    </source>
</evidence>
<dbReference type="GeneID" id="83205895"/>
<dbReference type="InterPro" id="IPR013087">
    <property type="entry name" value="Znf_C2H2_type"/>
</dbReference>
<protein>
    <recommendedName>
        <fullName evidence="2">C2H2-type domain-containing protein</fullName>
    </recommendedName>
</protein>
<feature type="domain" description="C2H2-type" evidence="2">
    <location>
        <begin position="73"/>
        <end position="104"/>
    </location>
</feature>
<dbReference type="SMART" id="SM00355">
    <property type="entry name" value="ZnF_C2H2"/>
    <property type="match status" value="2"/>
</dbReference>
<feature type="region of interest" description="Disordered" evidence="1">
    <location>
        <begin position="372"/>
        <end position="401"/>
    </location>
</feature>
<dbReference type="EMBL" id="JAPQKS010000007">
    <property type="protein sequence ID" value="KAJ5220092.1"/>
    <property type="molecule type" value="Genomic_DNA"/>
</dbReference>
<feature type="region of interest" description="Disordered" evidence="1">
    <location>
        <begin position="160"/>
        <end position="285"/>
    </location>
</feature>
<keyword evidence="4" id="KW-1185">Reference proteome</keyword>
<dbReference type="RefSeq" id="XP_058326922.1">
    <property type="nucleotide sequence ID" value="XM_058478592.1"/>
</dbReference>